<dbReference type="RefSeq" id="XP_025471741.1">
    <property type="nucleotide sequence ID" value="XM_025614310.1"/>
</dbReference>
<accession>A0A317XEG6</accession>
<evidence type="ECO:0000256" key="1">
    <source>
        <dbReference type="SAM" id="Phobius"/>
    </source>
</evidence>
<dbReference type="EMBL" id="MSFK01000003">
    <property type="protein sequence ID" value="PWY94980.1"/>
    <property type="molecule type" value="Genomic_DNA"/>
</dbReference>
<sequence length="411" mass="45935">MQLPRPFLIGVGGAFLTLQLLFLANMCYLYGTAFHDTTRYSAMHVLYVDYDQGPIGESVVGAYNLLQGPSIVTLDQHTPAEYPTEDDIQRAVCKGHYWGAIYARANASTELAVAVTSSDAVQAYDRSQALQYYYKGARYASYATGVYSQLAELVQTTAAVYVQNHGTTLLSTASNITDPVIAATLLLPVGGTSTDLAPMPQGVRFYYNTVSMVMAILPQFFFLMALNGLSTHWNLSSRLSLRQNLLFRVGLSLLYTFIGALVMSGYIWAFRESWSVTGSQFALTWIAIWLTMHLNFLLIDFATAFIPPQFLPFFMLTWIILNVSSSITPFELSAGFYRVGYIFPAHELYEVLLQIWTNGCNPFLYRALPILWSEWLVALGLFFVGMRHRCRIAPAPLPSPVTDKHSMVSLR</sequence>
<dbReference type="Proteomes" id="UP000246702">
    <property type="component" value="Unassembled WGS sequence"/>
</dbReference>
<proteinExistence type="predicted"/>
<comment type="caution">
    <text evidence="3">The sequence shown here is derived from an EMBL/GenBank/DDBJ whole genome shotgun (WGS) entry which is preliminary data.</text>
</comment>
<feature type="transmembrane region" description="Helical" evidence="1">
    <location>
        <begin position="363"/>
        <end position="384"/>
    </location>
</feature>
<protein>
    <recommendedName>
        <fullName evidence="2">DUF3533 domain-containing protein</fullName>
    </recommendedName>
</protein>
<feature type="transmembrane region" description="Helical" evidence="1">
    <location>
        <begin position="245"/>
        <end position="269"/>
    </location>
</feature>
<dbReference type="InterPro" id="IPR053001">
    <property type="entry name" value="MNNG_permease-like"/>
</dbReference>
<dbReference type="STRING" id="1450535.A0A317XEG6"/>
<keyword evidence="4" id="KW-1185">Reference proteome</keyword>
<name>A0A317XEG6_9EURO</name>
<evidence type="ECO:0000313" key="4">
    <source>
        <dbReference type="Proteomes" id="UP000246702"/>
    </source>
</evidence>
<keyword evidence="1" id="KW-1133">Transmembrane helix</keyword>
<dbReference type="OrthoDB" id="2140105at2759"/>
<keyword evidence="1" id="KW-0472">Membrane</keyword>
<feature type="transmembrane region" description="Helical" evidence="1">
    <location>
        <begin position="205"/>
        <end position="224"/>
    </location>
</feature>
<evidence type="ECO:0000259" key="2">
    <source>
        <dbReference type="Pfam" id="PF12051"/>
    </source>
</evidence>
<dbReference type="PANTHER" id="PTHR34814:SF2">
    <property type="entry name" value="DUF3533 DOMAIN-CONTAINING PROTEIN"/>
    <property type="match status" value="1"/>
</dbReference>
<feature type="transmembrane region" description="Helical" evidence="1">
    <location>
        <begin position="7"/>
        <end position="31"/>
    </location>
</feature>
<dbReference type="InterPro" id="IPR022703">
    <property type="entry name" value="DUF3533"/>
</dbReference>
<dbReference type="Pfam" id="PF12051">
    <property type="entry name" value="DUF3533"/>
    <property type="match status" value="1"/>
</dbReference>
<organism evidence="3 4">
    <name type="scientific">Aspergillus sclerotioniger CBS 115572</name>
    <dbReference type="NCBI Taxonomy" id="1450535"/>
    <lineage>
        <taxon>Eukaryota</taxon>
        <taxon>Fungi</taxon>
        <taxon>Dikarya</taxon>
        <taxon>Ascomycota</taxon>
        <taxon>Pezizomycotina</taxon>
        <taxon>Eurotiomycetes</taxon>
        <taxon>Eurotiomycetidae</taxon>
        <taxon>Eurotiales</taxon>
        <taxon>Aspergillaceae</taxon>
        <taxon>Aspergillus</taxon>
        <taxon>Aspergillus subgen. Circumdati</taxon>
    </lineage>
</organism>
<dbReference type="PANTHER" id="PTHR34814">
    <property type="entry name" value="NITROSOGUANIDINE RESISTANCE PROTEIN SNG1"/>
    <property type="match status" value="1"/>
</dbReference>
<reference evidence="3 4" key="1">
    <citation type="submission" date="2016-12" db="EMBL/GenBank/DDBJ databases">
        <title>The genomes of Aspergillus section Nigri reveals drivers in fungal speciation.</title>
        <authorList>
            <consortium name="DOE Joint Genome Institute"/>
            <person name="Vesth T.C."/>
            <person name="Nybo J."/>
            <person name="Theobald S."/>
            <person name="Brandl J."/>
            <person name="Frisvad J.C."/>
            <person name="Nielsen K.F."/>
            <person name="Lyhne E.K."/>
            <person name="Kogle M.E."/>
            <person name="Kuo A."/>
            <person name="Riley R."/>
            <person name="Clum A."/>
            <person name="Nolan M."/>
            <person name="Lipzen A."/>
            <person name="Salamov A."/>
            <person name="Henrissat B."/>
            <person name="Wiebenga A."/>
            <person name="De Vries R.P."/>
            <person name="Grigoriev I.V."/>
            <person name="Mortensen U.H."/>
            <person name="Andersen M.R."/>
            <person name="Baker S.E."/>
        </authorList>
    </citation>
    <scope>NUCLEOTIDE SEQUENCE [LARGE SCALE GENOMIC DNA]</scope>
    <source>
        <strain evidence="3 4">CBS 115572</strain>
    </source>
</reference>
<dbReference type="AlphaFoldDB" id="A0A317XEG6"/>
<feature type="domain" description="DUF3533" evidence="2">
    <location>
        <begin position="15"/>
        <end position="377"/>
    </location>
</feature>
<dbReference type="GO" id="GO:0016020">
    <property type="term" value="C:membrane"/>
    <property type="evidence" value="ECO:0007669"/>
    <property type="project" value="TreeGrafter"/>
</dbReference>
<feature type="transmembrane region" description="Helical" evidence="1">
    <location>
        <begin position="281"/>
        <end position="298"/>
    </location>
</feature>
<evidence type="ECO:0000313" key="3">
    <source>
        <dbReference type="EMBL" id="PWY94980.1"/>
    </source>
</evidence>
<keyword evidence="1" id="KW-0812">Transmembrane</keyword>
<gene>
    <name evidence="3" type="ORF">BO94DRAFT_562697</name>
</gene>
<dbReference type="GeneID" id="37116453"/>